<evidence type="ECO:0000313" key="7">
    <source>
        <dbReference type="Proteomes" id="UP000523821"/>
    </source>
</evidence>
<proteinExistence type="predicted"/>
<dbReference type="GO" id="GO:0012505">
    <property type="term" value="C:endomembrane system"/>
    <property type="evidence" value="ECO:0007669"/>
    <property type="project" value="UniProtKB-SubCell"/>
</dbReference>
<accession>A0A7W9L2D5</accession>
<name>A0A7W9L2D5_9HYPH</name>
<dbReference type="PIRSF" id="PIRSF031804">
    <property type="entry name" value="UCP031804"/>
    <property type="match status" value="1"/>
</dbReference>
<sequence length="122" mass="13604">MDEIRYGEILPPEPEAAREERVKRKFWKTLARAASAIPFAEDVVAAYYCAFDPQTPTRVRATLIGALAYFVLPFDVVPDFLAVVGFTDDATVLMATLAMLRGHIKPVHQEAARVALARLRTE</sequence>
<gene>
    <name evidence="6" type="ORF">GGQ63_002497</name>
</gene>
<dbReference type="RefSeq" id="WP_183856269.1">
    <property type="nucleotide sequence ID" value="NZ_JACHOO010000005.1"/>
</dbReference>
<dbReference type="InterPro" id="IPR016983">
    <property type="entry name" value="UCP031804"/>
</dbReference>
<keyword evidence="3" id="KW-1133">Transmembrane helix</keyword>
<evidence type="ECO:0000256" key="1">
    <source>
        <dbReference type="ARBA" id="ARBA00004127"/>
    </source>
</evidence>
<comment type="caution">
    <text evidence="6">The sequence shown here is derived from an EMBL/GenBank/DDBJ whole genome shotgun (WGS) entry which is preliminary data.</text>
</comment>
<evidence type="ECO:0000313" key="6">
    <source>
        <dbReference type="EMBL" id="MBB5753427.1"/>
    </source>
</evidence>
<keyword evidence="2" id="KW-0812">Transmembrane</keyword>
<keyword evidence="4" id="KW-0472">Membrane</keyword>
<keyword evidence="7" id="KW-1185">Reference proteome</keyword>
<evidence type="ECO:0000256" key="4">
    <source>
        <dbReference type="ARBA" id="ARBA00023136"/>
    </source>
</evidence>
<evidence type="ECO:0000256" key="2">
    <source>
        <dbReference type="ARBA" id="ARBA00022692"/>
    </source>
</evidence>
<dbReference type="EMBL" id="JACHOO010000005">
    <property type="protein sequence ID" value="MBB5753427.1"/>
    <property type="molecule type" value="Genomic_DNA"/>
</dbReference>
<dbReference type="InterPro" id="IPR010652">
    <property type="entry name" value="DUF1232"/>
</dbReference>
<dbReference type="AlphaFoldDB" id="A0A7W9L2D5"/>
<protein>
    <submittedName>
        <fullName evidence="6">Uncharacterized membrane protein YkvA (DUF1232 family)</fullName>
    </submittedName>
</protein>
<evidence type="ECO:0000256" key="3">
    <source>
        <dbReference type="ARBA" id="ARBA00022989"/>
    </source>
</evidence>
<reference evidence="6 7" key="1">
    <citation type="submission" date="2020-08" db="EMBL/GenBank/DDBJ databases">
        <title>Genomic Encyclopedia of Type Strains, Phase IV (KMG-IV): sequencing the most valuable type-strain genomes for metagenomic binning, comparative biology and taxonomic classification.</title>
        <authorList>
            <person name="Goeker M."/>
        </authorList>
    </citation>
    <scope>NUCLEOTIDE SEQUENCE [LARGE SCALE GENOMIC DNA]</scope>
    <source>
        <strain evidence="6 7">DSM 16268</strain>
    </source>
</reference>
<dbReference type="Pfam" id="PF06803">
    <property type="entry name" value="DUF1232"/>
    <property type="match status" value="1"/>
</dbReference>
<organism evidence="6 7">
    <name type="scientific">Prosthecomicrobium pneumaticum</name>
    <dbReference type="NCBI Taxonomy" id="81895"/>
    <lineage>
        <taxon>Bacteria</taxon>
        <taxon>Pseudomonadati</taxon>
        <taxon>Pseudomonadota</taxon>
        <taxon>Alphaproteobacteria</taxon>
        <taxon>Hyphomicrobiales</taxon>
        <taxon>Kaistiaceae</taxon>
        <taxon>Prosthecomicrobium</taxon>
    </lineage>
</organism>
<feature type="domain" description="DUF1232" evidence="5">
    <location>
        <begin position="60"/>
        <end position="94"/>
    </location>
</feature>
<dbReference type="Proteomes" id="UP000523821">
    <property type="component" value="Unassembled WGS sequence"/>
</dbReference>
<evidence type="ECO:0000259" key="5">
    <source>
        <dbReference type="Pfam" id="PF06803"/>
    </source>
</evidence>
<comment type="subcellular location">
    <subcellularLocation>
        <location evidence="1">Endomembrane system</location>
        <topology evidence="1">Multi-pass membrane protein</topology>
    </subcellularLocation>
</comment>